<sequence length="76" mass="8093">MVEGSRYLARIRTQALAERVCAADMSSKDIIITAFELEPRMTIGPHGVTIAAPLKDGIRAKQGLEHGNGVFGAGLD</sequence>
<evidence type="ECO:0000313" key="2">
    <source>
        <dbReference type="Proteomes" id="UP000640509"/>
    </source>
</evidence>
<accession>A0ABQ1VNW7</accession>
<gene>
    <name evidence="1" type="ORF">GCM10011402_37000</name>
</gene>
<proteinExistence type="predicted"/>
<dbReference type="Proteomes" id="UP000640509">
    <property type="component" value="Unassembled WGS sequence"/>
</dbReference>
<protein>
    <submittedName>
        <fullName evidence="1">Uncharacterized protein</fullName>
    </submittedName>
</protein>
<dbReference type="EMBL" id="BMIV01000032">
    <property type="protein sequence ID" value="GGF80984.1"/>
    <property type="molecule type" value="Genomic_DNA"/>
</dbReference>
<name>A0ABQ1VNW7_9RHOB</name>
<reference evidence="2" key="1">
    <citation type="journal article" date="2019" name="Int. J. Syst. Evol. Microbiol.">
        <title>The Global Catalogue of Microorganisms (GCM) 10K type strain sequencing project: providing services to taxonomists for standard genome sequencing and annotation.</title>
        <authorList>
            <consortium name="The Broad Institute Genomics Platform"/>
            <consortium name="The Broad Institute Genome Sequencing Center for Infectious Disease"/>
            <person name="Wu L."/>
            <person name="Ma J."/>
        </authorList>
    </citation>
    <scope>NUCLEOTIDE SEQUENCE [LARGE SCALE GENOMIC DNA]</scope>
    <source>
        <strain evidence="2">CGMCC 1.15419</strain>
    </source>
</reference>
<evidence type="ECO:0000313" key="1">
    <source>
        <dbReference type="EMBL" id="GGF80984.1"/>
    </source>
</evidence>
<comment type="caution">
    <text evidence="1">The sequence shown here is derived from an EMBL/GenBank/DDBJ whole genome shotgun (WGS) entry which is preliminary data.</text>
</comment>
<keyword evidence="2" id="KW-1185">Reference proteome</keyword>
<organism evidence="1 2">
    <name type="scientific">Paracoccus acridae</name>
    <dbReference type="NCBI Taxonomy" id="1795310"/>
    <lineage>
        <taxon>Bacteria</taxon>
        <taxon>Pseudomonadati</taxon>
        <taxon>Pseudomonadota</taxon>
        <taxon>Alphaproteobacteria</taxon>
        <taxon>Rhodobacterales</taxon>
        <taxon>Paracoccaceae</taxon>
        <taxon>Paracoccus</taxon>
    </lineage>
</organism>